<dbReference type="InterPro" id="IPR013780">
    <property type="entry name" value="Glyco_hydro_b"/>
</dbReference>
<dbReference type="GO" id="GO:0006491">
    <property type="term" value="P:N-glycan processing"/>
    <property type="evidence" value="ECO:0007669"/>
    <property type="project" value="TreeGrafter"/>
</dbReference>
<sequence length="745" mass="85594">MKRINFKTTLMTGLFVLLGMVAKADNNPIVVGNSRFTFITENLVRMEYANHQKFLDDSTLFAVNRQAGNVDVKVEKKDGKYIFSTSMMSVEFENDGFPFGQNNVRVSFEMDGKRKSWCMTDEQRNNLGGAITTLDAIGSPIPLQEGLLSRDGWYLINDTGKDVYKNGWLSVRDRDHVQDLYLFVYGNDYKSALRSLKAISGAVPMTRKYVHGSWYCRWWQYTADDYRDLVKGYHEHDFPLDIMVFDMDWHRKDGKIGTGHAFTRGWTGYSWNRKLIPDPGALIREFHDQQIYVTINEHPHDGIRPHEDVYPEFIRALGIDADKDPVPIFDAGDRKYMDAFMRYAHQESDSMGVAFWWLDWQQDYAYPVVRGTTTKHLPWLNEIYYNYSKQGELRGTGFSRWGGWGDHRHPIQFSGDAVGNWNMLNFEVKLTTTSGNAGCFFWAHDIGGFYDGLDSELYTRWTQFGLLNSSLRIHSVVGDKMDRRPWLWGEREEKAMRRIYHMRSELMPYIYSSVRQCHTDMLPLNRGLYIEYPADKESYKHEEEFLFGDLILASPITQAGSGKDKIVSQSVWFPRGDDWYSLFTGSKYEGGKTSVVSCPLEEFPVFVKGGWPLPMQPYTERMASTPLTTLVIRCYPGSEGSDNTYSLYEDDGLTMQYANGNYATTDMTYKKENGCVTVHVHPVKGNYKGQPQKRAYRIELPGVDVKSKVKVNGKTVKPIVDSSVNGIIISVKATDIRKAVEITVR</sequence>
<feature type="domain" description="Glycosyl hydrolase family 31 C-terminal" evidence="6">
    <location>
        <begin position="523"/>
        <end position="610"/>
    </location>
</feature>
<keyword evidence="2" id="KW-0378">Hydrolase</keyword>
<dbReference type="Pfam" id="PF21365">
    <property type="entry name" value="Glyco_hydro_31_3rd"/>
    <property type="match status" value="1"/>
</dbReference>
<name>A0A412FV77_9BACE</name>
<comment type="similarity">
    <text evidence="1 2">Belongs to the glycosyl hydrolase 31 family.</text>
</comment>
<evidence type="ECO:0000313" key="10">
    <source>
        <dbReference type="Proteomes" id="UP000475905"/>
    </source>
</evidence>
<dbReference type="GO" id="GO:0090599">
    <property type="term" value="F:alpha-glucosidase activity"/>
    <property type="evidence" value="ECO:0007669"/>
    <property type="project" value="TreeGrafter"/>
</dbReference>
<evidence type="ECO:0000259" key="5">
    <source>
        <dbReference type="Pfam" id="PF17137"/>
    </source>
</evidence>
<dbReference type="CDD" id="cd06595">
    <property type="entry name" value="GH31_u1"/>
    <property type="match status" value="1"/>
</dbReference>
<dbReference type="EMBL" id="VVYP01000003">
    <property type="protein sequence ID" value="KAA5465410.1"/>
    <property type="molecule type" value="Genomic_DNA"/>
</dbReference>
<keyword evidence="2" id="KW-0326">Glycosidase</keyword>
<feature type="domain" description="Glycoside hydrolase family 31 TIM barrel" evidence="4">
    <location>
        <begin position="204"/>
        <end position="512"/>
    </location>
</feature>
<dbReference type="InterPro" id="IPR017853">
    <property type="entry name" value="GH"/>
</dbReference>
<dbReference type="AlphaFoldDB" id="A0A412FV77"/>
<evidence type="ECO:0000256" key="2">
    <source>
        <dbReference type="RuleBase" id="RU361185"/>
    </source>
</evidence>
<dbReference type="RefSeq" id="WP_005676782.1">
    <property type="nucleotide sequence ID" value="NZ_CAXSJX010000004.1"/>
</dbReference>
<evidence type="ECO:0000259" key="4">
    <source>
        <dbReference type="Pfam" id="PF01055"/>
    </source>
</evidence>
<dbReference type="KEGG" id="bcac:CGC64_03510"/>
<accession>A0A412FV77</accession>
<dbReference type="EMBL" id="QRUO01000007">
    <property type="protein sequence ID" value="RGR72040.1"/>
    <property type="molecule type" value="Genomic_DNA"/>
</dbReference>
<protein>
    <submittedName>
        <fullName evidence="8">DUF5110 domain-containing protein</fullName>
    </submittedName>
</protein>
<dbReference type="SUPFAM" id="SSF51445">
    <property type="entry name" value="(Trans)glycosidases"/>
    <property type="match status" value="1"/>
</dbReference>
<reference evidence="8 9" key="1">
    <citation type="submission" date="2018-08" db="EMBL/GenBank/DDBJ databases">
        <title>A genome reference for cultivated species of the human gut microbiota.</title>
        <authorList>
            <person name="Zou Y."/>
            <person name="Xue W."/>
            <person name="Luo G."/>
        </authorList>
    </citation>
    <scope>NUCLEOTIDE SEQUENCE [LARGE SCALE GENOMIC DNA]</scope>
    <source>
        <strain evidence="8 9">AF24-29LB</strain>
    </source>
</reference>
<feature type="signal peptide" evidence="3">
    <location>
        <begin position="1"/>
        <end position="24"/>
    </location>
</feature>
<dbReference type="PANTHER" id="PTHR22762">
    <property type="entry name" value="ALPHA-GLUCOSIDASE"/>
    <property type="match status" value="1"/>
</dbReference>
<evidence type="ECO:0000313" key="7">
    <source>
        <dbReference type="EMBL" id="KAA5465410.1"/>
    </source>
</evidence>
<dbReference type="Proteomes" id="UP000284205">
    <property type="component" value="Unassembled WGS sequence"/>
</dbReference>
<dbReference type="Gene3D" id="2.60.40.1760">
    <property type="entry name" value="glycosyl hydrolase (family 31)"/>
    <property type="match status" value="1"/>
</dbReference>
<comment type="caution">
    <text evidence="8">The sequence shown here is derived from an EMBL/GenBank/DDBJ whole genome shotgun (WGS) entry which is preliminary data.</text>
</comment>
<reference evidence="7 10" key="2">
    <citation type="journal article" date="2019" name="Nat. Med.">
        <title>A library of human gut bacterial isolates paired with longitudinal multiomics data enables mechanistic microbiome research.</title>
        <authorList>
            <person name="Poyet M."/>
            <person name="Groussin M."/>
            <person name="Gibbons S.M."/>
            <person name="Avila-Pacheco J."/>
            <person name="Jiang X."/>
            <person name="Kearney S.M."/>
            <person name="Perrotta A.R."/>
            <person name="Berdy B."/>
            <person name="Zhao S."/>
            <person name="Lieberman T.D."/>
            <person name="Swanson P.K."/>
            <person name="Smith M."/>
            <person name="Roesemann S."/>
            <person name="Alexander J.E."/>
            <person name="Rich S.A."/>
            <person name="Livny J."/>
            <person name="Vlamakis H."/>
            <person name="Clish C."/>
            <person name="Bullock K."/>
            <person name="Deik A."/>
            <person name="Scott J."/>
            <person name="Pierce K.A."/>
            <person name="Xavier R.J."/>
            <person name="Alm E.J."/>
        </authorList>
    </citation>
    <scope>NUCLEOTIDE SEQUENCE [LARGE SCALE GENOMIC DNA]</scope>
    <source>
        <strain evidence="7 10">BIOML-A31</strain>
    </source>
</reference>
<keyword evidence="3" id="KW-0732">Signal</keyword>
<organism evidence="8 9">
    <name type="scientific">Bacteroides caccae</name>
    <dbReference type="NCBI Taxonomy" id="47678"/>
    <lineage>
        <taxon>Bacteria</taxon>
        <taxon>Pseudomonadati</taxon>
        <taxon>Bacteroidota</taxon>
        <taxon>Bacteroidia</taxon>
        <taxon>Bacteroidales</taxon>
        <taxon>Bacteroidaceae</taxon>
        <taxon>Bacteroides</taxon>
    </lineage>
</organism>
<dbReference type="Pfam" id="PF01055">
    <property type="entry name" value="Glyco_hydro_31_2nd"/>
    <property type="match status" value="1"/>
</dbReference>
<evidence type="ECO:0000256" key="3">
    <source>
        <dbReference type="SAM" id="SignalP"/>
    </source>
</evidence>
<dbReference type="InterPro" id="IPR000322">
    <property type="entry name" value="Glyco_hydro_31_TIM"/>
</dbReference>
<dbReference type="PANTHER" id="PTHR22762:SF89">
    <property type="entry name" value="ALPHA-XYLOSIDASE"/>
    <property type="match status" value="1"/>
</dbReference>
<evidence type="ECO:0000313" key="8">
    <source>
        <dbReference type="EMBL" id="RGR72040.1"/>
    </source>
</evidence>
<evidence type="ECO:0000256" key="1">
    <source>
        <dbReference type="ARBA" id="ARBA00007806"/>
    </source>
</evidence>
<evidence type="ECO:0000259" key="6">
    <source>
        <dbReference type="Pfam" id="PF21365"/>
    </source>
</evidence>
<gene>
    <name evidence="8" type="ORF">DWY26_09580</name>
    <name evidence="7" type="ORF">F2Y36_03620</name>
</gene>
<dbReference type="Proteomes" id="UP000475905">
    <property type="component" value="Unassembled WGS sequence"/>
</dbReference>
<dbReference type="Pfam" id="PF17137">
    <property type="entry name" value="DUF5110"/>
    <property type="match status" value="1"/>
</dbReference>
<proteinExistence type="inferred from homology"/>
<dbReference type="Gene3D" id="2.60.40.1180">
    <property type="entry name" value="Golgi alpha-mannosidase II"/>
    <property type="match status" value="2"/>
</dbReference>
<evidence type="ECO:0000313" key="9">
    <source>
        <dbReference type="Proteomes" id="UP000284205"/>
    </source>
</evidence>
<dbReference type="InterPro" id="IPR033403">
    <property type="entry name" value="DUF5110"/>
</dbReference>
<dbReference type="InterPro" id="IPR048395">
    <property type="entry name" value="Glyco_hydro_31_C"/>
</dbReference>
<dbReference type="Gene3D" id="3.20.20.80">
    <property type="entry name" value="Glycosidases"/>
    <property type="match status" value="1"/>
</dbReference>
<dbReference type="GO" id="GO:0005975">
    <property type="term" value="P:carbohydrate metabolic process"/>
    <property type="evidence" value="ECO:0007669"/>
    <property type="project" value="InterPro"/>
</dbReference>
<feature type="domain" description="DUF5110" evidence="5">
    <location>
        <begin position="630"/>
        <end position="702"/>
    </location>
</feature>
<feature type="chain" id="PRO_5033815652" evidence="3">
    <location>
        <begin position="25"/>
        <end position="745"/>
    </location>
</feature>
<dbReference type="SUPFAM" id="SSF51011">
    <property type="entry name" value="Glycosyl hydrolase domain"/>
    <property type="match status" value="1"/>
</dbReference>